<dbReference type="PANTHER" id="PTHR43162">
    <property type="match status" value="1"/>
</dbReference>
<keyword evidence="4" id="KW-1185">Reference proteome</keyword>
<feature type="domain" description="NAD-dependent epimerase/dehydratase" evidence="1">
    <location>
        <begin position="12"/>
        <end position="84"/>
    </location>
</feature>
<reference evidence="3 4" key="1">
    <citation type="submission" date="2023-11" db="EMBL/GenBank/DDBJ databases">
        <title>Dfirmibasis_genome.</title>
        <authorList>
            <person name="Edelbroek B."/>
            <person name="Kjellin J."/>
            <person name="Jerlstrom-Hultqvist J."/>
            <person name="Soderbom F."/>
        </authorList>
    </citation>
    <scope>NUCLEOTIDE SEQUENCE [LARGE SCALE GENOMIC DNA]</scope>
    <source>
        <strain evidence="3 4">TNS-C-14</strain>
    </source>
</reference>
<comment type="caution">
    <text evidence="3">The sequence shown here is derived from an EMBL/GenBank/DDBJ whole genome shotgun (WGS) entry which is preliminary data.</text>
</comment>
<dbReference type="EMBL" id="JAVFKY010000002">
    <property type="protein sequence ID" value="KAK5580311.1"/>
    <property type="molecule type" value="Genomic_DNA"/>
</dbReference>
<dbReference type="Pfam" id="PF01370">
    <property type="entry name" value="Epimerase"/>
    <property type="match status" value="1"/>
</dbReference>
<dbReference type="InterPro" id="IPR008030">
    <property type="entry name" value="NmrA-like"/>
</dbReference>
<dbReference type="InterPro" id="IPR036291">
    <property type="entry name" value="NAD(P)-bd_dom_sf"/>
</dbReference>
<dbReference type="Gene3D" id="3.40.50.720">
    <property type="entry name" value="NAD(P)-binding Rossmann-like Domain"/>
    <property type="match status" value="1"/>
</dbReference>
<protein>
    <recommendedName>
        <fullName evidence="5">NmrA-like domain-containing protein</fullName>
    </recommendedName>
</protein>
<dbReference type="PANTHER" id="PTHR43162:SF1">
    <property type="entry name" value="PRESTALK A DIFFERENTIATION PROTEIN A"/>
    <property type="match status" value="1"/>
</dbReference>
<name>A0AAN7YVU2_9MYCE</name>
<evidence type="ECO:0000259" key="1">
    <source>
        <dbReference type="Pfam" id="PF01370"/>
    </source>
</evidence>
<dbReference type="AlphaFoldDB" id="A0AAN7YVU2"/>
<evidence type="ECO:0000313" key="4">
    <source>
        <dbReference type="Proteomes" id="UP001344447"/>
    </source>
</evidence>
<evidence type="ECO:0000259" key="2">
    <source>
        <dbReference type="Pfam" id="PF05368"/>
    </source>
</evidence>
<accession>A0AAN7YVU2</accession>
<dbReference type="SUPFAM" id="SSF51735">
    <property type="entry name" value="NAD(P)-binding Rossmann-fold domains"/>
    <property type="match status" value="1"/>
</dbReference>
<evidence type="ECO:0000313" key="3">
    <source>
        <dbReference type="EMBL" id="KAK5580311.1"/>
    </source>
</evidence>
<dbReference type="InterPro" id="IPR051604">
    <property type="entry name" value="Ergot_Alk_Oxidoreductase"/>
</dbReference>
<organism evidence="3 4">
    <name type="scientific">Dictyostelium firmibasis</name>
    <dbReference type="NCBI Taxonomy" id="79012"/>
    <lineage>
        <taxon>Eukaryota</taxon>
        <taxon>Amoebozoa</taxon>
        <taxon>Evosea</taxon>
        <taxon>Eumycetozoa</taxon>
        <taxon>Dictyostelia</taxon>
        <taxon>Dictyosteliales</taxon>
        <taxon>Dictyosteliaceae</taxon>
        <taxon>Dictyostelium</taxon>
    </lineage>
</organism>
<gene>
    <name evidence="3" type="ORF">RB653_000327</name>
</gene>
<dbReference type="Gene3D" id="3.90.25.10">
    <property type="entry name" value="UDP-galactose 4-epimerase, domain 1"/>
    <property type="match status" value="1"/>
</dbReference>
<proteinExistence type="predicted"/>
<sequence length="301" mass="33595">MQTNISSTSMSILVTGGTGVVGRRVVKSLEHREPNIMIKVGGRDQSKCNQLGFGKNSNFTKFDFLDSTTWDKSLEGVERVFLIALPTDPSPEKSLGPFIEKCKERKLKKIVVLSVIDAERVPMVKVEQIVQKSGISFVILRPPFFSENLSEGFMKHDIEQGVIRVPIGDHSVNWISTHDIGECASIVLMDDKFNGRTIEITGNKPINFRELSEIVSKNVGKQIRFEDVKPHEYKKCLMDRGLSESSANYLNELFTAAREDKLSKCTKGVNEITGHDPRSFDQFAKDTFSNTSGGCTSKPVM</sequence>
<evidence type="ECO:0008006" key="5">
    <source>
        <dbReference type="Google" id="ProtNLM"/>
    </source>
</evidence>
<dbReference type="InterPro" id="IPR001509">
    <property type="entry name" value="Epimerase_deHydtase"/>
</dbReference>
<feature type="domain" description="NmrA-like" evidence="2">
    <location>
        <begin position="124"/>
        <end position="255"/>
    </location>
</feature>
<dbReference type="Proteomes" id="UP001344447">
    <property type="component" value="Unassembled WGS sequence"/>
</dbReference>
<dbReference type="Pfam" id="PF05368">
    <property type="entry name" value="NmrA"/>
    <property type="match status" value="1"/>
</dbReference>